<gene>
    <name evidence="2" type="ORF">TCIL3000_0_04700</name>
</gene>
<dbReference type="VEuPathDB" id="TriTrypDB:TcIL3000_0_04700"/>
<dbReference type="Proteomes" id="UP000000702">
    <property type="component" value="Unassembled WGS sequence"/>
</dbReference>
<feature type="region of interest" description="Disordered" evidence="1">
    <location>
        <begin position="68"/>
        <end position="88"/>
    </location>
</feature>
<reference evidence="2 3" key="2">
    <citation type="journal article" date="2012" name="Proc. Natl. Acad. Sci. U.S.A.">
        <title>Antigenic diversity is generated by distinct evolutionary mechanisms in African trypanosome species.</title>
        <authorList>
            <person name="Jackson A.P."/>
            <person name="Berry A."/>
            <person name="Aslett M."/>
            <person name="Allison H.C."/>
            <person name="Burton P."/>
            <person name="Vavrova-Anderson J."/>
            <person name="Brown R."/>
            <person name="Browne H."/>
            <person name="Corton N."/>
            <person name="Hauser H."/>
            <person name="Gamble J."/>
            <person name="Gilderthorp R."/>
            <person name="Marcello L."/>
            <person name="McQuillan J."/>
            <person name="Otto T.D."/>
            <person name="Quail M.A."/>
            <person name="Sanders M.J."/>
            <person name="van Tonder A."/>
            <person name="Ginger M.L."/>
            <person name="Field M.C."/>
            <person name="Barry J.D."/>
            <person name="Hertz-Fowler C."/>
            <person name="Berriman M."/>
        </authorList>
    </citation>
    <scope>NUCLEOTIDE SEQUENCE [LARGE SCALE GENOMIC DNA]</scope>
    <source>
        <strain evidence="2 3">IL3000</strain>
    </source>
</reference>
<organism evidence="2 3">
    <name type="scientific">Trypanosoma congolense (strain IL3000)</name>
    <dbReference type="NCBI Taxonomy" id="1068625"/>
    <lineage>
        <taxon>Eukaryota</taxon>
        <taxon>Discoba</taxon>
        <taxon>Euglenozoa</taxon>
        <taxon>Kinetoplastea</taxon>
        <taxon>Metakinetoplastina</taxon>
        <taxon>Trypanosomatida</taxon>
        <taxon>Trypanosomatidae</taxon>
        <taxon>Trypanosoma</taxon>
        <taxon>Nannomonas</taxon>
    </lineage>
</organism>
<reference evidence="3" key="1">
    <citation type="submission" date="2011-07" db="EMBL/GenBank/DDBJ databases">
        <title>Divergent evolution of antigenic variation in African trypanosomes.</title>
        <authorList>
            <person name="Jackson A.P."/>
            <person name="Berry A."/>
            <person name="Allison H.C."/>
            <person name="Burton P."/>
            <person name="Anderson J."/>
            <person name="Aslett M."/>
            <person name="Brown R."/>
            <person name="Corton N."/>
            <person name="Harris D."/>
            <person name="Hauser H."/>
            <person name="Gamble J."/>
            <person name="Gilderthorp R."/>
            <person name="McQuillan J."/>
            <person name="Quail M.A."/>
            <person name="Sanders M."/>
            <person name="Van Tonder A."/>
            <person name="Ginger M.L."/>
            <person name="Donelson J.E."/>
            <person name="Field M.C."/>
            <person name="Barry J.D."/>
            <person name="Berriman M."/>
            <person name="Hertz-Fowler C."/>
        </authorList>
    </citation>
    <scope>NUCLEOTIDE SEQUENCE [LARGE SCALE GENOMIC DNA]</scope>
    <source>
        <strain evidence="3">IL3000</strain>
    </source>
</reference>
<name>F9W924_TRYCI</name>
<dbReference type="AlphaFoldDB" id="F9W924"/>
<accession>F9W924</accession>
<sequence length="229" mass="26369">MRFSAYILTTIPYLGARNVRALQGWAVKQAYELFDHVPWRVLEKASQGTHLWPVSLFPTLINSASDPDDLEFSSDSPTPEGTVLPDDAPRHENWTLLSGIQDILQEGCETWEHVSLADYFKECGICFNEEDLPTANFPELLQSPAQHIPCEKWRKRVLKDMSAKLDAPKTRVLGAVDFLHDKGINILDIWERSMFKDCGLAWPIRILFSTTGERVWVHRCERWHFIHPI</sequence>
<keyword evidence="3" id="KW-1185">Reference proteome</keyword>
<protein>
    <submittedName>
        <fullName evidence="2">WGS project CAEQ00000000 data, annotated contig 181</fullName>
    </submittedName>
</protein>
<dbReference type="EMBL" id="CAEQ01001254">
    <property type="protein sequence ID" value="CCD13713.1"/>
    <property type="molecule type" value="Genomic_DNA"/>
</dbReference>
<evidence type="ECO:0000313" key="3">
    <source>
        <dbReference type="Proteomes" id="UP000000702"/>
    </source>
</evidence>
<comment type="caution">
    <text evidence="2">The sequence shown here is derived from an EMBL/GenBank/DDBJ whole genome shotgun (WGS) entry which is preliminary data.</text>
</comment>
<evidence type="ECO:0000256" key="1">
    <source>
        <dbReference type="SAM" id="MobiDB-lite"/>
    </source>
</evidence>
<evidence type="ECO:0000313" key="2">
    <source>
        <dbReference type="EMBL" id="CCD13713.1"/>
    </source>
</evidence>
<proteinExistence type="predicted"/>